<evidence type="ECO:0000313" key="22">
    <source>
        <dbReference type="EMBL" id="ADI21381.1"/>
    </source>
</evidence>
<evidence type="ECO:0000259" key="21">
    <source>
        <dbReference type="Pfam" id="PF24621"/>
    </source>
</evidence>
<dbReference type="InterPro" id="IPR030960">
    <property type="entry name" value="DHQS/DOIS_N"/>
</dbReference>
<evidence type="ECO:0000256" key="7">
    <source>
        <dbReference type="ARBA" id="ARBA00005412"/>
    </source>
</evidence>
<evidence type="ECO:0000256" key="1">
    <source>
        <dbReference type="ARBA" id="ARBA00001393"/>
    </source>
</evidence>
<dbReference type="Pfam" id="PF01761">
    <property type="entry name" value="DHQ_synthase"/>
    <property type="match status" value="1"/>
</dbReference>
<organism evidence="22">
    <name type="scientific">uncultured gamma proteobacterium HF0010_20H22</name>
    <dbReference type="NCBI Taxonomy" id="723562"/>
    <lineage>
        <taxon>Bacteria</taxon>
        <taxon>Pseudomonadati</taxon>
        <taxon>Pseudomonadota</taxon>
        <taxon>Gammaproteobacteria</taxon>
        <taxon>environmental samples</taxon>
    </lineage>
</organism>
<keyword evidence="18 19" id="KW-0170">Cobalt</keyword>
<dbReference type="InterPro" id="IPR030963">
    <property type="entry name" value="DHQ_synth_fam"/>
</dbReference>
<dbReference type="GO" id="GO:0009423">
    <property type="term" value="P:chorismate biosynthetic process"/>
    <property type="evidence" value="ECO:0007669"/>
    <property type="project" value="UniProtKB-UniRule"/>
</dbReference>
<feature type="binding site" evidence="19">
    <location>
        <begin position="129"/>
        <end position="130"/>
    </location>
    <ligand>
        <name>NAD(+)</name>
        <dbReference type="ChEBI" id="CHEBI:57540"/>
    </ligand>
</feature>
<dbReference type="GO" id="GO:0008652">
    <property type="term" value="P:amino acid biosynthetic process"/>
    <property type="evidence" value="ECO:0007669"/>
    <property type="project" value="UniProtKB-KW"/>
</dbReference>
<gene>
    <name evidence="19" type="primary">aroB</name>
</gene>
<comment type="cofactor">
    <cofactor evidence="3">
        <name>Zn(2+)</name>
        <dbReference type="ChEBI" id="CHEBI:29105"/>
    </cofactor>
</comment>
<comment type="cofactor">
    <cofactor evidence="19">
        <name>Co(2+)</name>
        <dbReference type="ChEBI" id="CHEBI:48828"/>
    </cofactor>
    <cofactor evidence="19">
        <name>Zn(2+)</name>
        <dbReference type="ChEBI" id="CHEBI:29105"/>
    </cofactor>
    <text evidence="19">Binds 1 divalent metal cation per subunit. Can use either Co(2+) or Zn(2+).</text>
</comment>
<dbReference type="GO" id="GO:0000166">
    <property type="term" value="F:nucleotide binding"/>
    <property type="evidence" value="ECO:0007669"/>
    <property type="project" value="UniProtKB-KW"/>
</dbReference>
<dbReference type="InterPro" id="IPR056179">
    <property type="entry name" value="DHQS_C"/>
</dbReference>
<dbReference type="PIRSF" id="PIRSF001455">
    <property type="entry name" value="DHQ_synth"/>
    <property type="match status" value="1"/>
</dbReference>
<evidence type="ECO:0000256" key="15">
    <source>
        <dbReference type="ARBA" id="ARBA00023027"/>
    </source>
</evidence>
<reference evidence="22" key="1">
    <citation type="submission" date="2010-01" db="EMBL/GenBank/DDBJ databases">
        <title>Genome fragments of uncultured bacteria from the North Pacific subtropical Gyre.</title>
        <authorList>
            <person name="Pham V.D."/>
            <person name="Delong E.F."/>
        </authorList>
    </citation>
    <scope>NUCLEOTIDE SEQUENCE</scope>
</reference>
<dbReference type="SUPFAM" id="SSF56796">
    <property type="entry name" value="Dehydroquinate synthase-like"/>
    <property type="match status" value="1"/>
</dbReference>
<feature type="binding site" evidence="19">
    <location>
        <position position="247"/>
    </location>
    <ligand>
        <name>Zn(2+)</name>
        <dbReference type="ChEBI" id="CHEBI:29105"/>
    </ligand>
</feature>
<comment type="subcellular location">
    <subcellularLocation>
        <location evidence="5 19">Cytoplasm</location>
    </subcellularLocation>
</comment>
<evidence type="ECO:0000259" key="20">
    <source>
        <dbReference type="Pfam" id="PF01761"/>
    </source>
</evidence>
<keyword evidence="11 19" id="KW-0028">Amino-acid biosynthesis</keyword>
<feature type="binding site" evidence="19">
    <location>
        <position position="264"/>
    </location>
    <ligand>
        <name>Zn(2+)</name>
        <dbReference type="ChEBI" id="CHEBI:29105"/>
    </ligand>
</feature>
<dbReference type="GO" id="GO:0003856">
    <property type="term" value="F:3-dehydroquinate synthase activity"/>
    <property type="evidence" value="ECO:0007669"/>
    <property type="project" value="UniProtKB-UniRule"/>
</dbReference>
<keyword evidence="17 19" id="KW-0456">Lyase</keyword>
<dbReference type="PANTHER" id="PTHR43622:SF7">
    <property type="entry name" value="3-DEHYDROQUINATE SYNTHASE, CHLOROPLASTIC"/>
    <property type="match status" value="1"/>
</dbReference>
<evidence type="ECO:0000256" key="19">
    <source>
        <dbReference type="HAMAP-Rule" id="MF_00110"/>
    </source>
</evidence>
<dbReference type="InterPro" id="IPR016037">
    <property type="entry name" value="DHQ_synth_AroB"/>
</dbReference>
<feature type="domain" description="3-dehydroquinate synthase C-terminal" evidence="21">
    <location>
        <begin position="181"/>
        <end position="325"/>
    </location>
</feature>
<keyword evidence="16 19" id="KW-0057">Aromatic amino acid biosynthesis</keyword>
<name>E7C1Q7_9GAMM</name>
<evidence type="ECO:0000256" key="12">
    <source>
        <dbReference type="ARBA" id="ARBA00022723"/>
    </source>
</evidence>
<evidence type="ECO:0000256" key="16">
    <source>
        <dbReference type="ARBA" id="ARBA00023141"/>
    </source>
</evidence>
<accession>E7C1Q7</accession>
<comment type="caution">
    <text evidence="19">Lacks conserved residue(s) required for the propagation of feature annotation.</text>
</comment>
<dbReference type="GO" id="GO:0009073">
    <property type="term" value="P:aromatic amino acid family biosynthetic process"/>
    <property type="evidence" value="ECO:0007669"/>
    <property type="project" value="UniProtKB-KW"/>
</dbReference>
<evidence type="ECO:0000256" key="14">
    <source>
        <dbReference type="ARBA" id="ARBA00022833"/>
    </source>
</evidence>
<evidence type="ECO:0000256" key="17">
    <source>
        <dbReference type="ARBA" id="ARBA00023239"/>
    </source>
</evidence>
<comment type="cofactor">
    <cofactor evidence="2 19">
        <name>NAD(+)</name>
        <dbReference type="ChEBI" id="CHEBI:57540"/>
    </cofactor>
</comment>
<dbReference type="GO" id="GO:0046872">
    <property type="term" value="F:metal ion binding"/>
    <property type="evidence" value="ECO:0007669"/>
    <property type="project" value="UniProtKB-KW"/>
</dbReference>
<comment type="catalytic activity">
    <reaction evidence="1 19">
        <text>7-phospho-2-dehydro-3-deoxy-D-arabino-heptonate = 3-dehydroquinate + phosphate</text>
        <dbReference type="Rhea" id="RHEA:21968"/>
        <dbReference type="ChEBI" id="CHEBI:32364"/>
        <dbReference type="ChEBI" id="CHEBI:43474"/>
        <dbReference type="ChEBI" id="CHEBI:58394"/>
        <dbReference type="EC" id="4.2.3.4"/>
    </reaction>
</comment>
<dbReference type="Gene3D" id="1.20.1090.10">
    <property type="entry name" value="Dehydroquinate synthase-like - alpha domain"/>
    <property type="match status" value="1"/>
</dbReference>
<keyword evidence="15 19" id="KW-0520">NAD</keyword>
<evidence type="ECO:0000256" key="11">
    <source>
        <dbReference type="ARBA" id="ARBA00022605"/>
    </source>
</evidence>
<evidence type="ECO:0000256" key="4">
    <source>
        <dbReference type="ARBA" id="ARBA00003485"/>
    </source>
</evidence>
<evidence type="ECO:0000256" key="8">
    <source>
        <dbReference type="ARBA" id="ARBA00013031"/>
    </source>
</evidence>
<dbReference type="Gene3D" id="3.40.50.1970">
    <property type="match status" value="1"/>
</dbReference>
<evidence type="ECO:0000256" key="5">
    <source>
        <dbReference type="ARBA" id="ARBA00004496"/>
    </source>
</evidence>
<keyword evidence="12 19" id="KW-0479">Metal-binding</keyword>
<dbReference type="PANTHER" id="PTHR43622">
    <property type="entry name" value="3-DEHYDROQUINATE SYNTHASE"/>
    <property type="match status" value="1"/>
</dbReference>
<comment type="pathway">
    <text evidence="6 19">Metabolic intermediate biosynthesis; chorismate biosynthesis; chorismate from D-erythrose 4-phosphate and phosphoenolpyruvate: step 2/7.</text>
</comment>
<sequence length="362" mass="40512">MKVIKVKTDSKNYDIKVGHDLLGSTPLKKLVSQKDILLIVDNKVPEFLINKLKNNLKKSSSKKINSMKINASEDNKNMSYLAKVYDYLIRNNYSRDCIIFGVGGGITCDMTGFIASTFLRGVDFVLVPTTLLSQVDASIGGKTGVNHKGFKNMIGTFNQPVQVIIDTKFLKSLSKLEIQCGLMEVIKHGLITDEVFFVWLEKNLKEILSLKPQFIERAIKRSIEIKAAVVSKDEKEKGLRAILNFGHTFGHALETIGNNKLYTHGEAVALGMLAATKLSESTSDLDSKVFDRVHSTIKKTGIKVKLKKKIFPKKLIKLMQSDKKKNNSQLKFILLEKIGKAKIKSISNEVTIENAIKNSLFY</sequence>
<evidence type="ECO:0000256" key="13">
    <source>
        <dbReference type="ARBA" id="ARBA00022741"/>
    </source>
</evidence>
<comment type="similarity">
    <text evidence="7 19">Belongs to the sugar phosphate cyclases superfamily. Dehydroquinate synthase family.</text>
</comment>
<dbReference type="Pfam" id="PF24621">
    <property type="entry name" value="DHQS_C"/>
    <property type="match status" value="1"/>
</dbReference>
<keyword evidence="10 19" id="KW-0963">Cytoplasm</keyword>
<feature type="binding site" evidence="19">
    <location>
        <position position="184"/>
    </location>
    <ligand>
        <name>Zn(2+)</name>
        <dbReference type="ChEBI" id="CHEBI:29105"/>
    </ligand>
</feature>
<dbReference type="HAMAP" id="MF_00110">
    <property type="entry name" value="DHQ_synthase"/>
    <property type="match status" value="1"/>
</dbReference>
<dbReference type="InterPro" id="IPR050071">
    <property type="entry name" value="Dehydroquinate_synthase"/>
</dbReference>
<proteinExistence type="inferred from homology"/>
<evidence type="ECO:0000256" key="3">
    <source>
        <dbReference type="ARBA" id="ARBA00001947"/>
    </source>
</evidence>
<keyword evidence="13 19" id="KW-0547">Nucleotide-binding</keyword>
<dbReference type="GO" id="GO:0005737">
    <property type="term" value="C:cytoplasm"/>
    <property type="evidence" value="ECO:0007669"/>
    <property type="project" value="UniProtKB-SubCell"/>
</dbReference>
<comment type="function">
    <text evidence="4 19">Catalyzes the conversion of 3-deoxy-D-arabino-heptulosonate 7-phosphate (DAHP) to dehydroquinate (DHQ).</text>
</comment>
<evidence type="ECO:0000256" key="10">
    <source>
        <dbReference type="ARBA" id="ARBA00022490"/>
    </source>
</evidence>
<dbReference type="UniPathway" id="UPA00053">
    <property type="reaction ID" value="UER00085"/>
</dbReference>
<dbReference type="EC" id="4.2.3.4" evidence="8 19"/>
<evidence type="ECO:0000256" key="18">
    <source>
        <dbReference type="ARBA" id="ARBA00023285"/>
    </source>
</evidence>
<dbReference type="EMBL" id="GU567952">
    <property type="protein sequence ID" value="ADI21381.1"/>
    <property type="molecule type" value="Genomic_DNA"/>
</dbReference>
<dbReference type="AlphaFoldDB" id="E7C1Q7"/>
<feature type="binding site" evidence="19">
    <location>
        <position position="151"/>
    </location>
    <ligand>
        <name>NAD(+)</name>
        <dbReference type="ChEBI" id="CHEBI:57540"/>
    </ligand>
</feature>
<evidence type="ECO:0000256" key="9">
    <source>
        <dbReference type="ARBA" id="ARBA00017684"/>
    </source>
</evidence>
<dbReference type="FunFam" id="3.40.50.1970:FF:000007">
    <property type="entry name" value="Pentafunctional AROM polypeptide"/>
    <property type="match status" value="1"/>
</dbReference>
<dbReference type="CDD" id="cd08195">
    <property type="entry name" value="DHQS"/>
    <property type="match status" value="1"/>
</dbReference>
<dbReference type="NCBIfam" id="TIGR01357">
    <property type="entry name" value="aroB"/>
    <property type="match status" value="1"/>
</dbReference>
<feature type="binding site" evidence="19">
    <location>
        <position position="142"/>
    </location>
    <ligand>
        <name>NAD(+)</name>
        <dbReference type="ChEBI" id="CHEBI:57540"/>
    </ligand>
</feature>
<keyword evidence="14 19" id="KW-0862">Zinc</keyword>
<evidence type="ECO:0000256" key="2">
    <source>
        <dbReference type="ARBA" id="ARBA00001911"/>
    </source>
</evidence>
<protein>
    <recommendedName>
        <fullName evidence="9 19">3-dehydroquinate synthase</fullName>
        <shortName evidence="19">DHQS</shortName>
        <ecNumber evidence="8 19">4.2.3.4</ecNumber>
    </recommendedName>
</protein>
<feature type="domain" description="3-dehydroquinate synthase N-terminal" evidence="20">
    <location>
        <begin position="67"/>
        <end position="178"/>
    </location>
</feature>
<evidence type="ECO:0000256" key="6">
    <source>
        <dbReference type="ARBA" id="ARBA00004661"/>
    </source>
</evidence>